<sequence>MEDAISLADALEAAIRYRIVRTEDGLLIEPGDSDDHLFDKQTALHYVRHALEDPDYVVDIVV</sequence>
<accession>A0A2W6JY85</accession>
<dbReference type="RefSeq" id="WP_111113645.1">
    <property type="nucleotide sequence ID" value="NZ_LXXM01000226.1"/>
</dbReference>
<evidence type="ECO:0000313" key="1">
    <source>
        <dbReference type="EMBL" id="PZS87682.1"/>
    </source>
</evidence>
<gene>
    <name evidence="1" type="ORF">A7X83_01695</name>
</gene>
<comment type="caution">
    <text evidence="1">The sequence shown here is derived from an EMBL/GenBank/DDBJ whole genome shotgun (WGS) entry which is preliminary data.</text>
</comment>
<name>A0A2W6JY85_STEMA</name>
<protein>
    <submittedName>
        <fullName evidence="1">Uncharacterized protein</fullName>
    </submittedName>
</protein>
<dbReference type="EMBL" id="LXXM01000226">
    <property type="protein sequence ID" value="PZS87682.1"/>
    <property type="molecule type" value="Genomic_DNA"/>
</dbReference>
<dbReference type="AlphaFoldDB" id="A0A2W6JY85"/>
<evidence type="ECO:0000313" key="2">
    <source>
        <dbReference type="Proteomes" id="UP000249614"/>
    </source>
</evidence>
<organism evidence="1 2">
    <name type="scientific">Stenotrophomonas maltophilia</name>
    <name type="common">Pseudomonas maltophilia</name>
    <name type="synonym">Xanthomonas maltophilia</name>
    <dbReference type="NCBI Taxonomy" id="40324"/>
    <lineage>
        <taxon>Bacteria</taxon>
        <taxon>Pseudomonadati</taxon>
        <taxon>Pseudomonadota</taxon>
        <taxon>Gammaproteobacteria</taxon>
        <taxon>Lysobacterales</taxon>
        <taxon>Lysobacteraceae</taxon>
        <taxon>Stenotrophomonas</taxon>
        <taxon>Stenotrophomonas maltophilia group</taxon>
    </lineage>
</organism>
<reference evidence="1 2" key="1">
    <citation type="submission" date="2016-05" db="EMBL/GenBank/DDBJ databases">
        <authorList>
            <person name="Lavstsen T."/>
            <person name="Jespersen J.S."/>
        </authorList>
    </citation>
    <scope>NUCLEOTIDE SEQUENCE [LARGE SCALE GENOMIC DNA]</scope>
    <source>
        <strain evidence="1 2">SM-5815</strain>
    </source>
</reference>
<proteinExistence type="predicted"/>
<dbReference type="Proteomes" id="UP000249614">
    <property type="component" value="Unassembled WGS sequence"/>
</dbReference>